<evidence type="ECO:0000259" key="15">
    <source>
        <dbReference type="Pfam" id="PF11838"/>
    </source>
</evidence>
<feature type="binding site" evidence="10">
    <location>
        <position position="338"/>
    </location>
    <ligand>
        <name>Zn(2+)</name>
        <dbReference type="ChEBI" id="CHEBI:29105"/>
        <note>catalytic</note>
    </ligand>
</feature>
<dbReference type="InterPro" id="IPR001930">
    <property type="entry name" value="Peptidase_M1"/>
</dbReference>
<gene>
    <name evidence="17" type="ORF">PPEP_b1115</name>
</gene>
<evidence type="ECO:0000259" key="14">
    <source>
        <dbReference type="Pfam" id="PF01433"/>
    </source>
</evidence>
<keyword evidence="13" id="KW-0732">Signal</keyword>
<dbReference type="GO" id="GO:0016020">
    <property type="term" value="C:membrane"/>
    <property type="evidence" value="ECO:0007669"/>
    <property type="project" value="TreeGrafter"/>
</dbReference>
<feature type="binding site" evidence="10">
    <location>
        <position position="315"/>
    </location>
    <ligand>
        <name>Zn(2+)</name>
        <dbReference type="ChEBI" id="CHEBI:29105"/>
        <note>catalytic</note>
    </ligand>
</feature>
<feature type="active site" description="Proton acceptor" evidence="9">
    <location>
        <position position="316"/>
    </location>
</feature>
<dbReference type="InterPro" id="IPR014782">
    <property type="entry name" value="Peptidase_M1_dom"/>
</dbReference>
<dbReference type="InterPro" id="IPR045357">
    <property type="entry name" value="Aminopeptidase_N-like_N"/>
</dbReference>
<dbReference type="GO" id="GO:0016285">
    <property type="term" value="F:alanyl aminopeptidase activity"/>
    <property type="evidence" value="ECO:0007669"/>
    <property type="project" value="UniProtKB-EC"/>
</dbReference>
<dbReference type="Gene3D" id="2.60.40.1730">
    <property type="entry name" value="tricorn interacting facor f3 domain"/>
    <property type="match status" value="1"/>
</dbReference>
<dbReference type="GO" id="GO:0008270">
    <property type="term" value="F:zinc ion binding"/>
    <property type="evidence" value="ECO:0007669"/>
    <property type="project" value="UniProtKB-UniRule"/>
</dbReference>
<dbReference type="RefSeq" id="WP_147391397.1">
    <property type="nucleotide sequence ID" value="NZ_AQHF01000034.1"/>
</dbReference>
<feature type="signal peptide" evidence="13">
    <location>
        <begin position="1"/>
        <end position="21"/>
    </location>
</feature>
<reference evidence="17 18" key="1">
    <citation type="submission" date="2015-06" db="EMBL/GenBank/DDBJ databases">
        <title>Genome sequence of Pseudoalteromonas peptidolytica.</title>
        <authorList>
            <person name="Xie B.-B."/>
            <person name="Rong J.-C."/>
            <person name="Qin Q.-L."/>
            <person name="Zhang Y.-Z."/>
        </authorList>
    </citation>
    <scope>NUCLEOTIDE SEQUENCE [LARGE SCALE GENOMIC DNA]</scope>
    <source>
        <strain evidence="17 18">F12-50-A1</strain>
    </source>
</reference>
<dbReference type="SUPFAM" id="SSF63737">
    <property type="entry name" value="Leukotriene A4 hydrolase N-terminal domain"/>
    <property type="match status" value="1"/>
</dbReference>
<keyword evidence="5 10" id="KW-0479">Metal-binding</keyword>
<keyword evidence="6 12" id="KW-0378">Hydrolase</keyword>
<dbReference type="Proteomes" id="UP000660708">
    <property type="component" value="Unassembled WGS sequence"/>
</dbReference>
<evidence type="ECO:0000256" key="7">
    <source>
        <dbReference type="ARBA" id="ARBA00022833"/>
    </source>
</evidence>
<dbReference type="FunFam" id="1.10.390.10:FF:000006">
    <property type="entry name" value="Puromycin-sensitive aminopeptidase"/>
    <property type="match status" value="1"/>
</dbReference>
<evidence type="ECO:0000256" key="5">
    <source>
        <dbReference type="ARBA" id="ARBA00022723"/>
    </source>
</evidence>
<dbReference type="EC" id="3.4.11.-" evidence="12"/>
<dbReference type="Gene3D" id="2.60.40.1910">
    <property type="match status" value="1"/>
</dbReference>
<keyword evidence="7 10" id="KW-0862">Zinc</keyword>
<dbReference type="GO" id="GO:0070006">
    <property type="term" value="F:metalloaminopeptidase activity"/>
    <property type="evidence" value="ECO:0007669"/>
    <property type="project" value="TreeGrafter"/>
</dbReference>
<feature type="site" description="Transition state stabilizer" evidence="11">
    <location>
        <position position="397"/>
    </location>
</feature>
<evidence type="ECO:0000256" key="2">
    <source>
        <dbReference type="ARBA" id="ARBA00010136"/>
    </source>
</evidence>
<dbReference type="GO" id="GO:0005615">
    <property type="term" value="C:extracellular space"/>
    <property type="evidence" value="ECO:0007669"/>
    <property type="project" value="TreeGrafter"/>
</dbReference>
<dbReference type="GO" id="GO:0005737">
    <property type="term" value="C:cytoplasm"/>
    <property type="evidence" value="ECO:0007669"/>
    <property type="project" value="TreeGrafter"/>
</dbReference>
<evidence type="ECO:0000256" key="3">
    <source>
        <dbReference type="ARBA" id="ARBA00022438"/>
    </source>
</evidence>
<evidence type="ECO:0000313" key="17">
    <source>
        <dbReference type="EMBL" id="MBE0349177.1"/>
    </source>
</evidence>
<dbReference type="PANTHER" id="PTHR11533">
    <property type="entry name" value="PROTEASE M1 ZINC METALLOPROTEASE"/>
    <property type="match status" value="1"/>
</dbReference>
<comment type="cofactor">
    <cofactor evidence="10 12">
        <name>Zn(2+)</name>
        <dbReference type="ChEBI" id="CHEBI:29105"/>
    </cofactor>
    <text evidence="10 12">Binds 1 zinc ion per subunit.</text>
</comment>
<evidence type="ECO:0000256" key="12">
    <source>
        <dbReference type="RuleBase" id="RU364040"/>
    </source>
</evidence>
<evidence type="ECO:0000256" key="1">
    <source>
        <dbReference type="ARBA" id="ARBA00000098"/>
    </source>
</evidence>
<evidence type="ECO:0000256" key="11">
    <source>
        <dbReference type="PIRSR" id="PIRSR634016-4"/>
    </source>
</evidence>
<dbReference type="PANTHER" id="PTHR11533:SF174">
    <property type="entry name" value="PUROMYCIN-SENSITIVE AMINOPEPTIDASE-RELATED"/>
    <property type="match status" value="1"/>
</dbReference>
<protein>
    <recommendedName>
        <fullName evidence="12">Aminopeptidase</fullName>
        <ecNumber evidence="12">3.4.11.-</ecNumber>
    </recommendedName>
</protein>
<proteinExistence type="inferred from homology"/>
<name>A0A8I0MZU4_9GAMM</name>
<dbReference type="PRINTS" id="PR00756">
    <property type="entry name" value="ALADIPTASE"/>
</dbReference>
<feature type="chain" id="PRO_5034671940" description="Aminopeptidase" evidence="13">
    <location>
        <begin position="22"/>
        <end position="863"/>
    </location>
</feature>
<dbReference type="Pfam" id="PF11838">
    <property type="entry name" value="ERAP1_C"/>
    <property type="match status" value="1"/>
</dbReference>
<dbReference type="InterPro" id="IPR027268">
    <property type="entry name" value="Peptidase_M4/M1_CTD_sf"/>
</dbReference>
<organism evidence="17 18">
    <name type="scientific">Pseudoalteromonas peptidolytica F12-50-A1</name>
    <dbReference type="NCBI Taxonomy" id="1315280"/>
    <lineage>
        <taxon>Bacteria</taxon>
        <taxon>Pseudomonadati</taxon>
        <taxon>Pseudomonadota</taxon>
        <taxon>Gammaproteobacteria</taxon>
        <taxon>Alteromonadales</taxon>
        <taxon>Pseudoalteromonadaceae</taxon>
        <taxon>Pseudoalteromonas</taxon>
    </lineage>
</organism>
<keyword evidence="4 12" id="KW-0645">Protease</keyword>
<dbReference type="SUPFAM" id="SSF55486">
    <property type="entry name" value="Metalloproteases ('zincins'), catalytic domain"/>
    <property type="match status" value="1"/>
</dbReference>
<dbReference type="GO" id="GO:0042277">
    <property type="term" value="F:peptide binding"/>
    <property type="evidence" value="ECO:0007669"/>
    <property type="project" value="TreeGrafter"/>
</dbReference>
<feature type="domain" description="ERAP1-like C-terminal" evidence="15">
    <location>
        <begin position="529"/>
        <end position="836"/>
    </location>
</feature>
<comment type="similarity">
    <text evidence="2 12">Belongs to the peptidase M1 family.</text>
</comment>
<feature type="binding site" evidence="10">
    <location>
        <position position="319"/>
    </location>
    <ligand>
        <name>Zn(2+)</name>
        <dbReference type="ChEBI" id="CHEBI:29105"/>
        <note>catalytic</note>
    </ligand>
</feature>
<dbReference type="Pfam" id="PF01433">
    <property type="entry name" value="Peptidase_M1"/>
    <property type="match status" value="1"/>
</dbReference>
<evidence type="ECO:0000256" key="10">
    <source>
        <dbReference type="PIRSR" id="PIRSR634016-3"/>
    </source>
</evidence>
<dbReference type="CDD" id="cd09601">
    <property type="entry name" value="M1_APN-Q_like"/>
    <property type="match status" value="1"/>
</dbReference>
<dbReference type="AlphaFoldDB" id="A0A8I0MZU4"/>
<dbReference type="InterPro" id="IPR050344">
    <property type="entry name" value="Peptidase_M1_aminopeptidases"/>
</dbReference>
<dbReference type="InterPro" id="IPR024571">
    <property type="entry name" value="ERAP1-like_C_dom"/>
</dbReference>
<sequence>MLNTHQSVGTVLLMISTVSLAQDNAALHRLAPVAKPLSQTVAFNLDPKKDVFSGSTVITLEVLNETSFIEVNGLDYNIETAKLNGKQFCNLESQMLKTGKVKLSCEHSFPKGRYTLTMDYTAPYNRKSVGLYKTIDNGVPYLFSQFQMSDARRAFPVFDEPEYKIPFKITITAPEDQKVFTNTPLLKTTKSKGLVTHYFDKTLPLPSYSLAIAVGPFEVLKVPGMSVPGNLITPQNKSSLAAYSIENTPKILTALEKYFDIPYVYKKLDQVAVPEFPFGAMENAGLVTYREDILLIDPARSTQRVRIDHLNIITHELAHQWYGNLVTMKWWNDLWLNEAFATWIASKITHQLHPELESNLALLQHYAMDFDAQATTSPIQKPINTEADIMDGLWLAYSKGSAILYMVEQWLGEDVFKQGMRNYVRQYAHKNAEAKDLWSALSKVSNKEVAAVLNSFVSQASFPLLTVEQKGATLTISQQRFAIHGQTVPSQTWHIPIILRYGKGEQSATTSLLLDAQSKQVTLAFEPEWILPNANVTGYYRWQLSSENLIGLTQHATSKLNTREKLDVLDNVEALLDAGKIDTATLMTTLGHYTNDDHPEVAKTALTSLLSQYHLYKENIDQKRWAAFFATYIEPAFKHYGLTATKEEQPASSEIRAQLIEILAFETKHSEIITHAKKQALLYLSNADKVDPYLVESFLKIAAYYGSAELLKAYQQQFESTTNPSKRTHLLSAMGYFGEPALQQEMLKYALTKQVTASDLGYILAGNKQGKARKARYQKWFYNNFTSLKTKLPPFAVPRLPFYLFSRCDTSHLNQAKQFFEPMRSDIDGLEKSLQQLELATKTCVNKKQRELSSITAFLNQLS</sequence>
<keyword evidence="8 12" id="KW-0482">Metalloprotease</keyword>
<dbReference type="Gene3D" id="1.25.50.20">
    <property type="match status" value="1"/>
</dbReference>
<dbReference type="EMBL" id="AQHF01000034">
    <property type="protein sequence ID" value="MBE0349177.1"/>
    <property type="molecule type" value="Genomic_DNA"/>
</dbReference>
<dbReference type="GO" id="GO:0043171">
    <property type="term" value="P:peptide catabolic process"/>
    <property type="evidence" value="ECO:0007669"/>
    <property type="project" value="TreeGrafter"/>
</dbReference>
<dbReference type="InterPro" id="IPR034016">
    <property type="entry name" value="M1_APN-typ"/>
</dbReference>
<evidence type="ECO:0000313" key="18">
    <source>
        <dbReference type="Proteomes" id="UP000660708"/>
    </source>
</evidence>
<comment type="caution">
    <text evidence="17">The sequence shown here is derived from an EMBL/GenBank/DDBJ whole genome shotgun (WGS) entry which is preliminary data.</text>
</comment>
<dbReference type="Pfam" id="PF17900">
    <property type="entry name" value="Peptidase_M1_N"/>
    <property type="match status" value="1"/>
</dbReference>
<evidence type="ECO:0000259" key="16">
    <source>
        <dbReference type="Pfam" id="PF17900"/>
    </source>
</evidence>
<evidence type="ECO:0000256" key="8">
    <source>
        <dbReference type="ARBA" id="ARBA00023049"/>
    </source>
</evidence>
<accession>A0A8I0MZU4</accession>
<dbReference type="Gene3D" id="1.10.390.10">
    <property type="entry name" value="Neutral Protease Domain 2"/>
    <property type="match status" value="1"/>
</dbReference>
<evidence type="ECO:0000256" key="6">
    <source>
        <dbReference type="ARBA" id="ARBA00022801"/>
    </source>
</evidence>
<feature type="domain" description="Peptidase M1 membrane alanine aminopeptidase" evidence="14">
    <location>
        <begin position="243"/>
        <end position="456"/>
    </location>
</feature>
<keyword evidence="3 12" id="KW-0031">Aminopeptidase</keyword>
<evidence type="ECO:0000256" key="13">
    <source>
        <dbReference type="SAM" id="SignalP"/>
    </source>
</evidence>
<evidence type="ECO:0000256" key="9">
    <source>
        <dbReference type="PIRSR" id="PIRSR634016-1"/>
    </source>
</evidence>
<comment type="catalytic activity">
    <reaction evidence="1">
        <text>Release of an N-terminal amino acid, Xaa-|-Yaa- from a peptide, amide or arylamide. Xaa is preferably Ala, but may be most amino acids including Pro (slow action). When a terminal hydrophobic residue is followed by a prolyl residue, the two may be released as an intact Xaa-Pro dipeptide.</text>
        <dbReference type="EC" id="3.4.11.2"/>
    </reaction>
</comment>
<dbReference type="InterPro" id="IPR042097">
    <property type="entry name" value="Aminopeptidase_N-like_N_sf"/>
</dbReference>
<dbReference type="GO" id="GO:0006508">
    <property type="term" value="P:proteolysis"/>
    <property type="evidence" value="ECO:0007669"/>
    <property type="project" value="UniProtKB-KW"/>
</dbReference>
<keyword evidence="18" id="KW-1185">Reference proteome</keyword>
<feature type="domain" description="Aminopeptidase N-like N-terminal" evidence="16">
    <location>
        <begin position="36"/>
        <end position="208"/>
    </location>
</feature>
<evidence type="ECO:0000256" key="4">
    <source>
        <dbReference type="ARBA" id="ARBA00022670"/>
    </source>
</evidence>